<feature type="domain" description="XdhC Rossmann" evidence="3">
    <location>
        <begin position="119"/>
        <end position="248"/>
    </location>
</feature>
<dbReference type="InterPro" id="IPR003777">
    <property type="entry name" value="XdhC_CoxI"/>
</dbReference>
<dbReference type="Pfam" id="PF02625">
    <property type="entry name" value="XdhC_CoxI"/>
    <property type="match status" value="1"/>
</dbReference>
<dbReference type="InterPro" id="IPR052698">
    <property type="entry name" value="MoCofactor_Util/Proc"/>
</dbReference>
<feature type="region of interest" description="Disordered" evidence="1">
    <location>
        <begin position="47"/>
        <end position="116"/>
    </location>
</feature>
<proteinExistence type="predicted"/>
<evidence type="ECO:0000313" key="4">
    <source>
        <dbReference type="EMBL" id="WBL34959.1"/>
    </source>
</evidence>
<dbReference type="PANTHER" id="PTHR30388">
    <property type="entry name" value="ALDEHYDE OXIDOREDUCTASE MOLYBDENUM COFACTOR ASSEMBLY PROTEIN"/>
    <property type="match status" value="1"/>
</dbReference>
<keyword evidence="5" id="KW-1185">Reference proteome</keyword>
<name>A0ABY7M2S3_9CHLR</name>
<dbReference type="Pfam" id="PF13478">
    <property type="entry name" value="XdhC_C"/>
    <property type="match status" value="1"/>
</dbReference>
<dbReference type="RefSeq" id="WP_270055487.1">
    <property type="nucleotide sequence ID" value="NZ_CP115149.1"/>
</dbReference>
<reference evidence="4 5" key="1">
    <citation type="journal article" date="2023" name="ISME J.">
        <title>Thermophilic Dehalococcoidia with unusual traits shed light on an unexpected past.</title>
        <authorList>
            <person name="Palmer M."/>
            <person name="Covington J.K."/>
            <person name="Zhou E.M."/>
            <person name="Thomas S.C."/>
            <person name="Habib N."/>
            <person name="Seymour C.O."/>
            <person name="Lai D."/>
            <person name="Johnston J."/>
            <person name="Hashimi A."/>
            <person name="Jiao J.Y."/>
            <person name="Muok A.R."/>
            <person name="Liu L."/>
            <person name="Xian W.D."/>
            <person name="Zhi X.Y."/>
            <person name="Li M.M."/>
            <person name="Silva L.P."/>
            <person name="Bowen B.P."/>
            <person name="Louie K."/>
            <person name="Briegel A."/>
            <person name="Pett-Ridge J."/>
            <person name="Weber P.K."/>
            <person name="Tocheva E.I."/>
            <person name="Woyke T."/>
            <person name="Northen T.R."/>
            <person name="Mayali X."/>
            <person name="Li W.J."/>
            <person name="Hedlund B.P."/>
        </authorList>
    </citation>
    <scope>NUCLEOTIDE SEQUENCE [LARGE SCALE GENOMIC DNA]</scope>
    <source>
        <strain evidence="4 5">YIM 72310</strain>
    </source>
</reference>
<evidence type="ECO:0000313" key="5">
    <source>
        <dbReference type="Proteomes" id="UP001212803"/>
    </source>
</evidence>
<feature type="domain" description="XdhC- CoxI" evidence="2">
    <location>
        <begin position="12"/>
        <end position="60"/>
    </location>
</feature>
<accession>A0ABY7M2S3</accession>
<organism evidence="4 5">
    <name type="scientific">Tepidiforma flava</name>
    <dbReference type="NCBI Taxonomy" id="3004094"/>
    <lineage>
        <taxon>Bacteria</taxon>
        <taxon>Bacillati</taxon>
        <taxon>Chloroflexota</taxon>
        <taxon>Tepidiformia</taxon>
        <taxon>Tepidiformales</taxon>
        <taxon>Tepidiformaceae</taxon>
        <taxon>Tepidiforma</taxon>
    </lineage>
</organism>
<gene>
    <name evidence="4" type="ORF">O0235_09145</name>
</gene>
<evidence type="ECO:0000256" key="1">
    <source>
        <dbReference type="SAM" id="MobiDB-lite"/>
    </source>
</evidence>
<dbReference type="Proteomes" id="UP001212803">
    <property type="component" value="Chromosome"/>
</dbReference>
<dbReference type="Gene3D" id="3.40.50.720">
    <property type="entry name" value="NAD(P)-binding Rossmann-like Domain"/>
    <property type="match status" value="1"/>
</dbReference>
<feature type="region of interest" description="Disordered" evidence="1">
    <location>
        <begin position="154"/>
        <end position="187"/>
    </location>
</feature>
<evidence type="ECO:0000259" key="2">
    <source>
        <dbReference type="Pfam" id="PF02625"/>
    </source>
</evidence>
<protein>
    <submittedName>
        <fullName evidence="4">XdhC/CoxI family protein</fullName>
    </submittedName>
</protein>
<feature type="compositionally biased region" description="Low complexity" evidence="1">
    <location>
        <begin position="172"/>
        <end position="187"/>
    </location>
</feature>
<dbReference type="EMBL" id="CP115149">
    <property type="protein sequence ID" value="WBL34959.1"/>
    <property type="molecule type" value="Genomic_DNA"/>
</dbReference>
<sequence>MLELTQRLAAAAEGGEPVLLAVLVDPGALPLQPGARLLIEPGGSTLGTLGEPALDAAAAGRSPPTSSPAGRPRTRATSSRARSANAPPRASLPSTSRSSPRSPPSSSSAPATSAAPSPAVASFLGYRVAVLDDRPDYADPQLIPEADEVICGMTSKPNSRAFPSGPIPPSSSSPAATSRTSSRSAHASAAAPAYLGMIGSRRRTTAVLDHLRAEGFPEAELDRVRTPIGLDIGAETPEEIAISIIAEVILLRRGGTGAPLYYRARRSATPARS</sequence>
<evidence type="ECO:0000259" key="3">
    <source>
        <dbReference type="Pfam" id="PF13478"/>
    </source>
</evidence>
<feature type="compositionally biased region" description="Low complexity" evidence="1">
    <location>
        <begin position="75"/>
        <end position="116"/>
    </location>
</feature>
<dbReference type="PANTHER" id="PTHR30388:SF6">
    <property type="entry name" value="XANTHINE DEHYDROGENASE SUBUNIT A-RELATED"/>
    <property type="match status" value="1"/>
</dbReference>
<dbReference type="InterPro" id="IPR027051">
    <property type="entry name" value="XdhC_Rossmann_dom"/>
</dbReference>